<dbReference type="VEuPathDB" id="VectorBase:BGLB027256"/>
<proteinExistence type="predicted"/>
<name>A0A2C9L5C6_BIOGL</name>
<sequence>CFSINSGNLTAFYTAMDVYPYKSSLQNMVSSFGSLTKKIGEGITDLTLCIQTCKPFDQSLMSAGHGQFVEAFRQYSCKFSDFLAVGGFDYCTRAGSEFFEKTQEAIKDLSEEQDKNVGASTLFMRAMRYPFFRLAEYSRFLNKISSLIE</sequence>
<dbReference type="PANTHER" id="PTHR46089:SF4">
    <property type="entry name" value="VPS9 DOMAIN-CONTAINING PROTEIN"/>
    <property type="match status" value="1"/>
</dbReference>
<dbReference type="STRING" id="6526.A0A2C9L5C6"/>
<dbReference type="InterPro" id="IPR051984">
    <property type="entry name" value="Alsin"/>
</dbReference>
<dbReference type="KEGG" id="bgt:106075593"/>
<dbReference type="PANTHER" id="PTHR46089">
    <property type="entry name" value="ALSIN HOMOLOG"/>
    <property type="match status" value="1"/>
</dbReference>
<dbReference type="EnsemblMetazoa" id="BGLB027256-RA">
    <property type="protein sequence ID" value="BGLB027256-PA"/>
    <property type="gene ID" value="BGLB027256"/>
</dbReference>
<evidence type="ECO:0000313" key="1">
    <source>
        <dbReference type="EnsemblMetazoa" id="BGLB027256-PA"/>
    </source>
</evidence>
<evidence type="ECO:0000313" key="2">
    <source>
        <dbReference type="Proteomes" id="UP000076420"/>
    </source>
</evidence>
<dbReference type="VEuPathDB" id="VectorBase:BGLAX_040260"/>
<accession>A0A2C9L5C6</accession>
<reference evidence="1" key="1">
    <citation type="submission" date="2020-05" db="UniProtKB">
        <authorList>
            <consortium name="EnsemblMetazoa"/>
        </authorList>
    </citation>
    <scope>IDENTIFICATION</scope>
    <source>
        <strain evidence="1">BB02</strain>
    </source>
</reference>
<evidence type="ECO:0008006" key="3">
    <source>
        <dbReference type="Google" id="ProtNLM"/>
    </source>
</evidence>
<dbReference type="AlphaFoldDB" id="A0A2C9L5C6"/>
<gene>
    <name evidence="1" type="primary">106075593</name>
</gene>
<organism evidence="1 2">
    <name type="scientific">Biomphalaria glabrata</name>
    <name type="common">Bloodfluke planorb</name>
    <name type="synonym">Freshwater snail</name>
    <dbReference type="NCBI Taxonomy" id="6526"/>
    <lineage>
        <taxon>Eukaryota</taxon>
        <taxon>Metazoa</taxon>
        <taxon>Spiralia</taxon>
        <taxon>Lophotrochozoa</taxon>
        <taxon>Mollusca</taxon>
        <taxon>Gastropoda</taxon>
        <taxon>Heterobranchia</taxon>
        <taxon>Euthyneura</taxon>
        <taxon>Panpulmonata</taxon>
        <taxon>Hygrophila</taxon>
        <taxon>Lymnaeoidea</taxon>
        <taxon>Planorbidae</taxon>
        <taxon>Biomphalaria</taxon>
    </lineage>
</organism>
<dbReference type="Proteomes" id="UP000076420">
    <property type="component" value="Unassembled WGS sequence"/>
</dbReference>
<dbReference type="Pfam" id="PF25582">
    <property type="entry name" value="DH_Alsin"/>
    <property type="match status" value="1"/>
</dbReference>
<protein>
    <recommendedName>
        <fullName evidence="3">DH domain-containing protein</fullName>
    </recommendedName>
</protein>